<name>A0A5E4NGI0_9HEMI</name>
<keyword evidence="2 5" id="KW-0132">Cell division</keyword>
<dbReference type="SUPFAM" id="SSF55637">
    <property type="entry name" value="Cell cycle regulatory proteins"/>
    <property type="match status" value="1"/>
</dbReference>
<organism evidence="6 7">
    <name type="scientific">Cinara cedri</name>
    <dbReference type="NCBI Taxonomy" id="506608"/>
    <lineage>
        <taxon>Eukaryota</taxon>
        <taxon>Metazoa</taxon>
        <taxon>Ecdysozoa</taxon>
        <taxon>Arthropoda</taxon>
        <taxon>Hexapoda</taxon>
        <taxon>Insecta</taxon>
        <taxon>Pterygota</taxon>
        <taxon>Neoptera</taxon>
        <taxon>Paraneoptera</taxon>
        <taxon>Hemiptera</taxon>
        <taxon>Sternorrhyncha</taxon>
        <taxon>Aphidomorpha</taxon>
        <taxon>Aphidoidea</taxon>
        <taxon>Aphididae</taxon>
        <taxon>Lachninae</taxon>
        <taxon>Cinara</taxon>
    </lineage>
</organism>
<dbReference type="InterPro" id="IPR036858">
    <property type="entry name" value="Cyclin-dep_kinase_reg-sub_sf"/>
</dbReference>
<reference evidence="6 7" key="1">
    <citation type="submission" date="2019-08" db="EMBL/GenBank/DDBJ databases">
        <authorList>
            <person name="Alioto T."/>
            <person name="Alioto T."/>
            <person name="Gomez Garrido J."/>
        </authorList>
    </citation>
    <scope>NUCLEOTIDE SEQUENCE [LARGE SCALE GENOMIC DNA]</scope>
</reference>
<comment type="function">
    <text evidence="5">Binds to the catalytic subunit of the cyclin dependent kinases and is essential for their biological function.</text>
</comment>
<dbReference type="GO" id="GO:0051301">
    <property type="term" value="P:cell division"/>
    <property type="evidence" value="ECO:0007669"/>
    <property type="project" value="UniProtKB-UniRule"/>
</dbReference>
<evidence type="ECO:0000313" key="6">
    <source>
        <dbReference type="EMBL" id="VVC44054.1"/>
    </source>
</evidence>
<gene>
    <name evidence="6" type="ORF">CINCED_3A023515</name>
</gene>
<keyword evidence="3 5" id="KW-0131">Cell cycle</keyword>
<dbReference type="Proteomes" id="UP000325440">
    <property type="component" value="Unassembled WGS sequence"/>
</dbReference>
<sequence>MADKQIYYSDKYYDDTHEYRHVVLPKEMAKSIPKTHLLSEDEWRSIGVQQSKGWIHYMIHEPEPHILLFKRPRTN</sequence>
<dbReference type="PROSITE" id="PS00945">
    <property type="entry name" value="CKS_2"/>
    <property type="match status" value="1"/>
</dbReference>
<evidence type="ECO:0000313" key="7">
    <source>
        <dbReference type="Proteomes" id="UP000325440"/>
    </source>
</evidence>
<dbReference type="Pfam" id="PF01111">
    <property type="entry name" value="CKS"/>
    <property type="match status" value="1"/>
</dbReference>
<dbReference type="SMART" id="SM01084">
    <property type="entry name" value="CKS"/>
    <property type="match status" value="1"/>
</dbReference>
<evidence type="ECO:0000256" key="3">
    <source>
        <dbReference type="ARBA" id="ARBA00023306"/>
    </source>
</evidence>
<evidence type="ECO:0000256" key="4">
    <source>
        <dbReference type="ARBA" id="ARBA00068939"/>
    </source>
</evidence>
<proteinExistence type="inferred from homology"/>
<evidence type="ECO:0000256" key="2">
    <source>
        <dbReference type="ARBA" id="ARBA00022618"/>
    </source>
</evidence>
<accession>A0A5E4NGI0</accession>
<dbReference type="OrthoDB" id="440676at2759"/>
<dbReference type="GO" id="GO:0016538">
    <property type="term" value="F:cyclin-dependent protein serine/threonine kinase regulator activity"/>
    <property type="evidence" value="ECO:0007669"/>
    <property type="project" value="InterPro"/>
</dbReference>
<dbReference type="FunFam" id="3.30.170.10:FF:000001">
    <property type="entry name" value="Cyclin-dependent kinases regulatory subunit"/>
    <property type="match status" value="1"/>
</dbReference>
<evidence type="ECO:0000256" key="1">
    <source>
        <dbReference type="ARBA" id="ARBA00007782"/>
    </source>
</evidence>
<dbReference type="PANTHER" id="PTHR23415">
    <property type="entry name" value="CYCLIN-DEPENDENT KINASES REGULATORY SUBUNIT/60S RIBOSOME SUBUNIT BIOGENESIS PROTEIN NIP7"/>
    <property type="match status" value="1"/>
</dbReference>
<evidence type="ECO:0000256" key="5">
    <source>
        <dbReference type="RuleBase" id="RU311113"/>
    </source>
</evidence>
<dbReference type="InterPro" id="IPR000789">
    <property type="entry name" value="Cyclin-dep_kinase_reg-sub"/>
</dbReference>
<keyword evidence="7" id="KW-1185">Reference proteome</keyword>
<dbReference type="EMBL" id="CABPRJ010002375">
    <property type="protein sequence ID" value="VVC44054.1"/>
    <property type="molecule type" value="Genomic_DNA"/>
</dbReference>
<dbReference type="AlphaFoldDB" id="A0A5E4NGI0"/>
<comment type="similarity">
    <text evidence="1 5">Belongs to the CKS family.</text>
</comment>
<dbReference type="Gene3D" id="3.30.170.10">
    <property type="entry name" value="Cyclin-dependent kinase, regulatory subunit"/>
    <property type="match status" value="1"/>
</dbReference>
<dbReference type="PRINTS" id="PR00296">
    <property type="entry name" value="CYCLINKINASE"/>
</dbReference>
<protein>
    <recommendedName>
        <fullName evidence="4 5">Cyclin-dependent kinases regulatory subunit</fullName>
    </recommendedName>
</protein>